<name>A0A0B7BV49_9EUPU</name>
<proteinExistence type="predicted"/>
<sequence>IDNAEVNQNDDYGKEFNNQVHMVDDNMDTQITRGQNIQAGETSSYAQNNLPISKVDNVRMMHSDNYMEFIKQRKQRDVLDEYSGSSIRKNINMEKCTSVADMTDGNNTDSQVTQGIKTEDLVDQQEKTINLVDTFSNLQHENCYTLQSNVGVKKRKNTKTVMKHF</sequence>
<dbReference type="EMBL" id="HACG01050008">
    <property type="protein sequence ID" value="CEK96873.1"/>
    <property type="molecule type" value="Transcribed_RNA"/>
</dbReference>
<reference evidence="1" key="1">
    <citation type="submission" date="2014-12" db="EMBL/GenBank/DDBJ databases">
        <title>Insight into the proteome of Arion vulgaris.</title>
        <authorList>
            <person name="Aradska J."/>
            <person name="Bulat T."/>
            <person name="Smidak R."/>
            <person name="Sarate P."/>
            <person name="Gangsoo J."/>
            <person name="Sialana F."/>
            <person name="Bilban M."/>
            <person name="Lubec G."/>
        </authorList>
    </citation>
    <scope>NUCLEOTIDE SEQUENCE</scope>
    <source>
        <tissue evidence="1">Skin</tissue>
    </source>
</reference>
<protein>
    <submittedName>
        <fullName evidence="1">Uncharacterized protein</fullName>
    </submittedName>
</protein>
<feature type="non-terminal residue" evidence="1">
    <location>
        <position position="1"/>
    </location>
</feature>
<feature type="non-terminal residue" evidence="1">
    <location>
        <position position="165"/>
    </location>
</feature>
<evidence type="ECO:0000313" key="1">
    <source>
        <dbReference type="EMBL" id="CEK96873.1"/>
    </source>
</evidence>
<gene>
    <name evidence="1" type="primary">ORF213808</name>
</gene>
<organism evidence="1">
    <name type="scientific">Arion vulgaris</name>
    <dbReference type="NCBI Taxonomy" id="1028688"/>
    <lineage>
        <taxon>Eukaryota</taxon>
        <taxon>Metazoa</taxon>
        <taxon>Spiralia</taxon>
        <taxon>Lophotrochozoa</taxon>
        <taxon>Mollusca</taxon>
        <taxon>Gastropoda</taxon>
        <taxon>Heterobranchia</taxon>
        <taxon>Euthyneura</taxon>
        <taxon>Panpulmonata</taxon>
        <taxon>Eupulmonata</taxon>
        <taxon>Stylommatophora</taxon>
        <taxon>Helicina</taxon>
        <taxon>Arionoidea</taxon>
        <taxon>Arionidae</taxon>
        <taxon>Arion</taxon>
    </lineage>
</organism>
<accession>A0A0B7BV49</accession>
<dbReference type="AlphaFoldDB" id="A0A0B7BV49"/>